<dbReference type="Proteomes" id="UP000825483">
    <property type="component" value="Unassembled WGS sequence"/>
</dbReference>
<protein>
    <recommendedName>
        <fullName evidence="1">Fibronectin type-III domain-containing protein</fullName>
    </recommendedName>
</protein>
<evidence type="ECO:0000313" key="3">
    <source>
        <dbReference type="Proteomes" id="UP000825483"/>
    </source>
</evidence>
<organism evidence="2 3">
    <name type="scientific">Prevotella lacticifex</name>
    <dbReference type="NCBI Taxonomy" id="2854755"/>
    <lineage>
        <taxon>Bacteria</taxon>
        <taxon>Pseudomonadati</taxon>
        <taxon>Bacteroidota</taxon>
        <taxon>Bacteroidia</taxon>
        <taxon>Bacteroidales</taxon>
        <taxon>Prevotellaceae</taxon>
        <taxon>Prevotella</taxon>
    </lineage>
</organism>
<dbReference type="InterPro" id="IPR003961">
    <property type="entry name" value="FN3_dom"/>
</dbReference>
<keyword evidence="3" id="KW-1185">Reference proteome</keyword>
<dbReference type="InterPro" id="IPR036116">
    <property type="entry name" value="FN3_sf"/>
</dbReference>
<dbReference type="GeneID" id="72468511"/>
<dbReference type="SMART" id="SM00060">
    <property type="entry name" value="FN3"/>
    <property type="match status" value="2"/>
</dbReference>
<feature type="domain" description="Fibronectin type-III" evidence="1">
    <location>
        <begin position="181"/>
        <end position="266"/>
    </location>
</feature>
<gene>
    <name evidence="2" type="ORF">PRLR5076_04580</name>
</gene>
<comment type="caution">
    <text evidence="2">The sequence shown here is derived from an EMBL/GenBank/DDBJ whole genome shotgun (WGS) entry which is preliminary data.</text>
</comment>
<sequence>MGATGVSPRMTFSSMGFDRSANKLYWAVEQNGSYVNNLYEVNTTTGAATLLGVIGGSVNNGEGYWTVGLDAPYAPSVLTAPQRVDSLTATPAEKGGMTVSLSWINPDSTVSGAPLTELDSVVVSTADSVVAVVTDAKPGKRSTATVSVLRSDRYRYHVVAYNKAGGSADRFVETFVGRDVPGKPVYAFADLYGSNKVSNVITWHSPQSGKNGGYYDRASLKYRLVRMNDMKTLADNLADSTFTDDDLPTLQRYQYAVYTENADGVGDSVLASFIVNGPAATIDTAYVADFNNEADAMLWTPFNANGDYSTFEWHKYSILDRYLYIYQAHETNYAADFLVSPPLEFTEGHAYDITVSACNSFAPYPEAFTVYTMGGNAPHGAIVGQALTDPITINHPDDGKATKEDKFASFIAVKCESDPAMQMLLVGGVKIVDITAKAIADGITDVNAAPNSRHGAVYSLTGSMVAKDSNSLRSMAPGVYIVDGKKVMVK</sequence>
<reference evidence="2" key="1">
    <citation type="journal article" date="2022" name="Int. J. Syst. Evol. Microbiol.">
        <title>Prevotella lacticifex sp. nov., isolated from the rumen of cows.</title>
        <authorList>
            <person name="Shinkai T."/>
            <person name="Ikeyama N."/>
            <person name="Kumagai M."/>
            <person name="Ohmori H."/>
            <person name="Sakamoto M."/>
            <person name="Ohkuma M."/>
            <person name="Mitsumori M."/>
        </authorList>
    </citation>
    <scope>NUCLEOTIDE SEQUENCE</scope>
    <source>
        <strain evidence="2">R5076</strain>
    </source>
</reference>
<feature type="domain" description="Fibronectin type-III" evidence="1">
    <location>
        <begin position="81"/>
        <end position="167"/>
    </location>
</feature>
<dbReference type="RefSeq" id="WP_223929483.1">
    <property type="nucleotide sequence ID" value="NZ_BPTU01000003.1"/>
</dbReference>
<evidence type="ECO:0000313" key="2">
    <source>
        <dbReference type="EMBL" id="GJG57607.1"/>
    </source>
</evidence>
<dbReference type="SUPFAM" id="SSF49265">
    <property type="entry name" value="Fibronectin type III"/>
    <property type="match status" value="1"/>
</dbReference>
<name>A0A9R1CUG3_9BACT</name>
<dbReference type="AlphaFoldDB" id="A0A9R1CUG3"/>
<dbReference type="EMBL" id="BPUB01000001">
    <property type="protein sequence ID" value="GJG57607.1"/>
    <property type="molecule type" value="Genomic_DNA"/>
</dbReference>
<accession>A0A9R1CUG3</accession>
<proteinExistence type="predicted"/>
<evidence type="ECO:0000259" key="1">
    <source>
        <dbReference type="SMART" id="SM00060"/>
    </source>
</evidence>